<dbReference type="VEuPathDB" id="FungiDB:AeMF1_000165"/>
<reference evidence="3 4" key="1">
    <citation type="submission" date="2019-07" db="EMBL/GenBank/DDBJ databases">
        <title>Genomics analysis of Aphanomyces spp. identifies a new class of oomycete effector associated with host adaptation.</title>
        <authorList>
            <person name="Gaulin E."/>
        </authorList>
    </citation>
    <scope>NUCLEOTIDE SEQUENCE [LARGE SCALE GENOMIC DNA]</scope>
    <source>
        <strain evidence="3 4">ATCC 201684</strain>
    </source>
</reference>
<evidence type="ECO:0000256" key="1">
    <source>
        <dbReference type="SAM" id="MobiDB-lite"/>
    </source>
</evidence>
<evidence type="ECO:0000313" key="4">
    <source>
        <dbReference type="Proteomes" id="UP000481153"/>
    </source>
</evidence>
<feature type="region of interest" description="Disordered" evidence="1">
    <location>
        <begin position="1"/>
        <end position="22"/>
    </location>
</feature>
<protein>
    <recommendedName>
        <fullName evidence="2">FCP1 homology domain-containing protein</fullName>
    </recommendedName>
</protein>
<name>A0A6G0X4U8_9STRA</name>
<accession>A0A6G0X4U8</accession>
<dbReference type="InterPro" id="IPR011948">
    <property type="entry name" value="Dullard_phosphatase"/>
</dbReference>
<dbReference type="PANTHER" id="PTHR12210">
    <property type="entry name" value="DULLARD PROTEIN PHOSPHATASE"/>
    <property type="match status" value="1"/>
</dbReference>
<dbReference type="InterPro" id="IPR004274">
    <property type="entry name" value="FCP1_dom"/>
</dbReference>
<dbReference type="GO" id="GO:0016791">
    <property type="term" value="F:phosphatase activity"/>
    <property type="evidence" value="ECO:0007669"/>
    <property type="project" value="InterPro"/>
</dbReference>
<sequence>MTATVAQYPLDSSSDAYHHPKPPAELLKSDRIALVLDMDECLVHTKIKGKDDYRQDEARPTDTRDDYPERFEVVMADGEKVIVYKRPGLDAFLKKASQHFDLYVFTAGLEMYGRPILEALDPTKSLFKGYFFRTSCTLKSGFFMKDLRSIRADLSKVILVDNNPVSFLPQPSNGIPVPSFYDDVHDKTLDSLTKVLMNLLNLSDVRPRLHQLFRLADLLADHRKSLWCM</sequence>
<evidence type="ECO:0000259" key="2">
    <source>
        <dbReference type="PROSITE" id="PS50969"/>
    </source>
</evidence>
<comment type="caution">
    <text evidence="3">The sequence shown here is derived from an EMBL/GenBank/DDBJ whole genome shotgun (WGS) entry which is preliminary data.</text>
</comment>
<organism evidence="3 4">
    <name type="scientific">Aphanomyces euteiches</name>
    <dbReference type="NCBI Taxonomy" id="100861"/>
    <lineage>
        <taxon>Eukaryota</taxon>
        <taxon>Sar</taxon>
        <taxon>Stramenopiles</taxon>
        <taxon>Oomycota</taxon>
        <taxon>Saprolegniomycetes</taxon>
        <taxon>Saprolegniales</taxon>
        <taxon>Verrucalvaceae</taxon>
        <taxon>Aphanomyces</taxon>
    </lineage>
</organism>
<dbReference type="EMBL" id="VJMJ01000102">
    <property type="protein sequence ID" value="KAF0734953.1"/>
    <property type="molecule type" value="Genomic_DNA"/>
</dbReference>
<dbReference type="Gene3D" id="3.40.50.1000">
    <property type="entry name" value="HAD superfamily/HAD-like"/>
    <property type="match status" value="1"/>
</dbReference>
<proteinExistence type="predicted"/>
<gene>
    <name evidence="3" type="ORF">Ae201684_008430</name>
</gene>
<keyword evidence="4" id="KW-1185">Reference proteome</keyword>
<feature type="compositionally biased region" description="Polar residues" evidence="1">
    <location>
        <begin position="1"/>
        <end position="15"/>
    </location>
</feature>
<dbReference type="Proteomes" id="UP000481153">
    <property type="component" value="Unassembled WGS sequence"/>
</dbReference>
<dbReference type="PROSITE" id="PS50969">
    <property type="entry name" value="FCP1"/>
    <property type="match status" value="1"/>
</dbReference>
<dbReference type="NCBIfam" id="TIGR02251">
    <property type="entry name" value="HIF-SF_euk"/>
    <property type="match status" value="1"/>
</dbReference>
<dbReference type="SMART" id="SM00577">
    <property type="entry name" value="CPDc"/>
    <property type="match status" value="1"/>
</dbReference>
<evidence type="ECO:0000313" key="3">
    <source>
        <dbReference type="EMBL" id="KAF0734953.1"/>
    </source>
</evidence>
<dbReference type="InterPro" id="IPR023214">
    <property type="entry name" value="HAD_sf"/>
</dbReference>
<dbReference type="CDD" id="cd07521">
    <property type="entry name" value="HAD_FCP1-like"/>
    <property type="match status" value="1"/>
</dbReference>
<dbReference type="InterPro" id="IPR050365">
    <property type="entry name" value="TIM50"/>
</dbReference>
<dbReference type="AlphaFoldDB" id="A0A6G0X4U8"/>
<dbReference type="Pfam" id="PF03031">
    <property type="entry name" value="NIF"/>
    <property type="match status" value="1"/>
</dbReference>
<feature type="domain" description="FCP1 homology" evidence="2">
    <location>
        <begin position="27"/>
        <end position="199"/>
    </location>
</feature>
<dbReference type="SUPFAM" id="SSF56784">
    <property type="entry name" value="HAD-like"/>
    <property type="match status" value="1"/>
</dbReference>
<dbReference type="InterPro" id="IPR036412">
    <property type="entry name" value="HAD-like_sf"/>
</dbReference>